<proteinExistence type="predicted"/>
<reference evidence="2" key="1">
    <citation type="submission" date="2019-08" db="EMBL/GenBank/DDBJ databases">
        <authorList>
            <person name="Kucharzyk K."/>
            <person name="Murdoch R.W."/>
            <person name="Higgins S."/>
            <person name="Loffler F."/>
        </authorList>
    </citation>
    <scope>NUCLEOTIDE SEQUENCE</scope>
</reference>
<dbReference type="AlphaFoldDB" id="A0A645AS36"/>
<dbReference type="SUPFAM" id="SSF55797">
    <property type="entry name" value="PR-1-like"/>
    <property type="match status" value="2"/>
</dbReference>
<name>A0A645AS36_9ZZZZ</name>
<dbReference type="PANTHER" id="PTHR31157:SF1">
    <property type="entry name" value="SCP DOMAIN-CONTAINING PROTEIN"/>
    <property type="match status" value="1"/>
</dbReference>
<dbReference type="CDD" id="cd05379">
    <property type="entry name" value="CAP_bacterial"/>
    <property type="match status" value="1"/>
</dbReference>
<sequence length="454" mass="49998">MGGEETAIRKVTGSEGRFALLACALIMALAVPARAQALELRVRNDFANSLDTAVVYFDDSSGVWRTRGWYVVGPKSSKTFTFSTSSPEIYLHSQLAGPNRTLWGRGDVTRMVISKSFSYFDGEDCPAGPDRRKVKFSKYTAKQNVLNYRPVKAVAPLPDAGENSFTAAQAELLKLINAERRKAGIDAVVLNGTVSDAAKRRVLELPKRMEHTRPNGEKYSTVFAEFNLKPAASAENLARTTGPLEVSRFNELFMNSSGHRKNRLNPEYTTVGIALYSAGGNNYCIELFTGPGERKKTGSDHLALVSANIVNLVNNERKRSGLKPLATSGALHRAALTRAGELVRKPDINTRPDGRKFETVLGDNGLVYAYSWSSGSVFDSDDALEMYRKFSSDAGYRKQILTKEISAIGAGVFQHGNQYICVQILCAAEAPEKSLEESWKELEQSIQDLRDLFK</sequence>
<evidence type="ECO:0000313" key="2">
    <source>
        <dbReference type="EMBL" id="MPM55578.1"/>
    </source>
</evidence>
<dbReference type="Pfam" id="PF00188">
    <property type="entry name" value="CAP"/>
    <property type="match status" value="2"/>
</dbReference>
<gene>
    <name evidence="2" type="ORF">SDC9_102375</name>
</gene>
<accession>A0A645AS36</accession>
<dbReference type="PANTHER" id="PTHR31157">
    <property type="entry name" value="SCP DOMAIN-CONTAINING PROTEIN"/>
    <property type="match status" value="1"/>
</dbReference>
<protein>
    <recommendedName>
        <fullName evidence="1">SCP domain-containing protein</fullName>
    </recommendedName>
</protein>
<feature type="domain" description="SCP" evidence="1">
    <location>
        <begin position="310"/>
        <end position="423"/>
    </location>
</feature>
<dbReference type="EMBL" id="VSSQ01015335">
    <property type="protein sequence ID" value="MPM55578.1"/>
    <property type="molecule type" value="Genomic_DNA"/>
</dbReference>
<dbReference type="Gene3D" id="3.40.33.10">
    <property type="entry name" value="CAP"/>
    <property type="match status" value="2"/>
</dbReference>
<evidence type="ECO:0000259" key="1">
    <source>
        <dbReference type="Pfam" id="PF00188"/>
    </source>
</evidence>
<organism evidence="2">
    <name type="scientific">bioreactor metagenome</name>
    <dbReference type="NCBI Taxonomy" id="1076179"/>
    <lineage>
        <taxon>unclassified sequences</taxon>
        <taxon>metagenomes</taxon>
        <taxon>ecological metagenomes</taxon>
    </lineage>
</organism>
<dbReference type="InterPro" id="IPR014044">
    <property type="entry name" value="CAP_dom"/>
</dbReference>
<feature type="domain" description="SCP" evidence="1">
    <location>
        <begin position="173"/>
        <end position="283"/>
    </location>
</feature>
<comment type="caution">
    <text evidence="2">The sequence shown here is derived from an EMBL/GenBank/DDBJ whole genome shotgun (WGS) entry which is preliminary data.</text>
</comment>
<dbReference type="InterPro" id="IPR035940">
    <property type="entry name" value="CAP_sf"/>
</dbReference>